<keyword evidence="5" id="KW-1185">Reference proteome</keyword>
<dbReference type="OrthoDB" id="9785707at2"/>
<dbReference type="Gene3D" id="1.10.10.10">
    <property type="entry name" value="Winged helix-like DNA-binding domain superfamily/Winged helix DNA-binding domain"/>
    <property type="match status" value="1"/>
</dbReference>
<feature type="domain" description="DprA winged helix" evidence="3">
    <location>
        <begin position="347"/>
        <end position="394"/>
    </location>
</feature>
<name>A0A1L3JBX9_9SPHN</name>
<evidence type="ECO:0000313" key="5">
    <source>
        <dbReference type="Proteomes" id="UP000242561"/>
    </source>
</evidence>
<dbReference type="InterPro" id="IPR003488">
    <property type="entry name" value="DprA"/>
</dbReference>
<dbReference type="Pfam" id="PF02481">
    <property type="entry name" value="DNA_processg_A"/>
    <property type="match status" value="1"/>
</dbReference>
<sequence>MNQRSENQNKMHSENWHKLRLIRSTNIGPVGFHRLLRKFGSASEAIEHLPELAQRGGRKLSLISSDAVDKEVEATKKAGAHFLFHGSTKYPTLLSKIDSAPPVLTVAGNIQLFNRPMVAIVGARNASASAVNFARKIASDLGERGMVTVSGLARGIDTQVHIGSLSTGTIAVIAGGIDNIYPPENADLQHEIIKYGCLVSEQPYGTEPRARHFPSRNRIIAGLAQGTLVVEAALKSGSLITARLAAESGREVMAIPGSPMDPRSQGCNQIIREGAILVQNADDMVELLSSFTSGFPSHNLGRNNGNEPTLCEDELIFNWESNYNDETTIFDEEEDNCNEAALNQNVRESINGLLSASFVTVDEIVRQSKQSVSAVQDILLEMELAGRLERGAGGKVRLSF</sequence>
<comment type="similarity">
    <text evidence="1">Belongs to the DprA/Smf family.</text>
</comment>
<dbReference type="InterPro" id="IPR057666">
    <property type="entry name" value="DrpA_SLOG"/>
</dbReference>
<dbReference type="InterPro" id="IPR036388">
    <property type="entry name" value="WH-like_DNA-bd_sf"/>
</dbReference>
<organism evidence="4 5">
    <name type="scientific">Sphingorhabdus lutea</name>
    <dbReference type="NCBI Taxonomy" id="1913578"/>
    <lineage>
        <taxon>Bacteria</taxon>
        <taxon>Pseudomonadati</taxon>
        <taxon>Pseudomonadota</taxon>
        <taxon>Alphaproteobacteria</taxon>
        <taxon>Sphingomonadales</taxon>
        <taxon>Sphingomonadaceae</taxon>
        <taxon>Sphingorhabdus</taxon>
    </lineage>
</organism>
<dbReference type="STRING" id="1913578.LPB140_07410"/>
<feature type="domain" description="Smf/DprA SLOG" evidence="2">
    <location>
        <begin position="82"/>
        <end position="288"/>
    </location>
</feature>
<reference evidence="4 5" key="1">
    <citation type="submission" date="2016-11" db="EMBL/GenBank/DDBJ databases">
        <title>Sphingorhabdus sp. LPB0140, isolated from marine environment.</title>
        <authorList>
            <person name="Kim E."/>
            <person name="Yi H."/>
        </authorList>
    </citation>
    <scope>NUCLEOTIDE SEQUENCE [LARGE SCALE GENOMIC DNA]</scope>
    <source>
        <strain evidence="4 5">LPB0140</strain>
    </source>
</reference>
<protein>
    <submittedName>
        <fullName evidence="4">DNA protecting protein DprA</fullName>
    </submittedName>
</protein>
<dbReference type="NCBIfam" id="TIGR00732">
    <property type="entry name" value="dprA"/>
    <property type="match status" value="1"/>
</dbReference>
<dbReference type="PANTHER" id="PTHR43022">
    <property type="entry name" value="PROTEIN SMF"/>
    <property type="match status" value="1"/>
</dbReference>
<evidence type="ECO:0000256" key="1">
    <source>
        <dbReference type="ARBA" id="ARBA00006525"/>
    </source>
</evidence>
<dbReference type="KEGG" id="sphl:LPB140_07410"/>
<evidence type="ECO:0000259" key="2">
    <source>
        <dbReference type="Pfam" id="PF02481"/>
    </source>
</evidence>
<proteinExistence type="inferred from homology"/>
<evidence type="ECO:0000259" key="3">
    <source>
        <dbReference type="Pfam" id="PF17782"/>
    </source>
</evidence>
<dbReference type="SUPFAM" id="SSF102405">
    <property type="entry name" value="MCP/YpsA-like"/>
    <property type="match status" value="1"/>
</dbReference>
<dbReference type="GO" id="GO:0009294">
    <property type="term" value="P:DNA-mediated transformation"/>
    <property type="evidence" value="ECO:0007669"/>
    <property type="project" value="InterPro"/>
</dbReference>
<dbReference type="Gene3D" id="3.40.50.450">
    <property type="match status" value="1"/>
</dbReference>
<evidence type="ECO:0000313" key="4">
    <source>
        <dbReference type="EMBL" id="APG62644.1"/>
    </source>
</evidence>
<dbReference type="AlphaFoldDB" id="A0A1L3JBX9"/>
<dbReference type="InterPro" id="IPR041614">
    <property type="entry name" value="DprA_WH"/>
</dbReference>
<gene>
    <name evidence="4" type="ORF">LPB140_07410</name>
</gene>
<accession>A0A1L3JBX9</accession>
<dbReference type="Pfam" id="PF21102">
    <property type="entry name" value="DprA_N"/>
    <property type="match status" value="1"/>
</dbReference>
<dbReference type="EMBL" id="CP018154">
    <property type="protein sequence ID" value="APG62644.1"/>
    <property type="molecule type" value="Genomic_DNA"/>
</dbReference>
<dbReference type="Pfam" id="PF17782">
    <property type="entry name" value="WHD_DprA"/>
    <property type="match status" value="1"/>
</dbReference>
<dbReference type="Proteomes" id="UP000242561">
    <property type="component" value="Chromosome"/>
</dbReference>
<dbReference type="PANTHER" id="PTHR43022:SF1">
    <property type="entry name" value="PROTEIN SMF"/>
    <property type="match status" value="1"/>
</dbReference>